<evidence type="ECO:0000313" key="21">
    <source>
        <dbReference type="Proteomes" id="UP001374579"/>
    </source>
</evidence>
<dbReference type="SUPFAM" id="SSF52141">
    <property type="entry name" value="Uracil-DNA glycosylase-like"/>
    <property type="match status" value="1"/>
</dbReference>
<keyword evidence="7" id="KW-0805">Transcription regulation</keyword>
<comment type="caution">
    <text evidence="20">The sequence shown here is derived from an EMBL/GenBank/DDBJ whole genome shotgun (WGS) entry which is preliminary data.</text>
</comment>
<evidence type="ECO:0000256" key="6">
    <source>
        <dbReference type="ARBA" id="ARBA00022853"/>
    </source>
</evidence>
<evidence type="ECO:0000313" key="20">
    <source>
        <dbReference type="EMBL" id="KAK7102072.1"/>
    </source>
</evidence>
<keyword evidence="6" id="KW-0156">Chromatin regulator</keyword>
<comment type="subcellular location">
    <subcellularLocation>
        <location evidence="1">Nucleus</location>
    </subcellularLocation>
</comment>
<keyword evidence="8" id="KW-0010">Activator</keyword>
<evidence type="ECO:0000256" key="8">
    <source>
        <dbReference type="ARBA" id="ARBA00023159"/>
    </source>
</evidence>
<dbReference type="Gene3D" id="3.40.470.10">
    <property type="entry name" value="Uracil-DNA glycosylase-like domain"/>
    <property type="match status" value="1"/>
</dbReference>
<protein>
    <recommendedName>
        <fullName evidence="16">G/T mismatch-specific thymine DNA glycosylase</fullName>
        <ecNumber evidence="15">3.2.2.29</ecNumber>
    </recommendedName>
    <alternativeName>
        <fullName evidence="17">Thymine-DNA glycosylase</fullName>
    </alternativeName>
</protein>
<keyword evidence="21" id="KW-1185">Reference proteome</keyword>
<evidence type="ECO:0000256" key="15">
    <source>
        <dbReference type="ARBA" id="ARBA00066769"/>
    </source>
</evidence>
<dbReference type="GO" id="GO:0032183">
    <property type="term" value="F:SUMO binding"/>
    <property type="evidence" value="ECO:0007669"/>
    <property type="project" value="UniProtKB-ARBA"/>
</dbReference>
<evidence type="ECO:0000256" key="9">
    <source>
        <dbReference type="ARBA" id="ARBA00023163"/>
    </source>
</evidence>
<feature type="domain" description="Uracil-DNA glycosylase-like" evidence="19">
    <location>
        <begin position="70"/>
        <end position="231"/>
    </location>
</feature>
<accession>A0AAN9BAX0</accession>
<dbReference type="InterPro" id="IPR005122">
    <property type="entry name" value="Uracil-DNA_glycosylase-like"/>
</dbReference>
<keyword evidence="10" id="KW-0234">DNA repair</keyword>
<dbReference type="GO" id="GO:0004844">
    <property type="term" value="F:uracil DNA N-glycosylase activity"/>
    <property type="evidence" value="ECO:0007669"/>
    <property type="project" value="TreeGrafter"/>
</dbReference>
<dbReference type="GO" id="GO:0141016">
    <property type="term" value="F:G/T mismatch-specific thymine-DNA glycosylase activity"/>
    <property type="evidence" value="ECO:0007669"/>
    <property type="project" value="UniProtKB-EC"/>
</dbReference>
<dbReference type="Proteomes" id="UP001374579">
    <property type="component" value="Unassembled WGS sequence"/>
</dbReference>
<gene>
    <name evidence="20" type="ORF">V1264_020355</name>
</gene>
<keyword evidence="4" id="KW-0378">Hydrolase</keyword>
<dbReference type="Pfam" id="PF03167">
    <property type="entry name" value="UDG"/>
    <property type="match status" value="1"/>
</dbReference>
<keyword evidence="2" id="KW-1017">Isopeptide bond</keyword>
<organism evidence="20 21">
    <name type="scientific">Littorina saxatilis</name>
    <dbReference type="NCBI Taxonomy" id="31220"/>
    <lineage>
        <taxon>Eukaryota</taxon>
        <taxon>Metazoa</taxon>
        <taxon>Spiralia</taxon>
        <taxon>Lophotrochozoa</taxon>
        <taxon>Mollusca</taxon>
        <taxon>Gastropoda</taxon>
        <taxon>Caenogastropoda</taxon>
        <taxon>Littorinimorpha</taxon>
        <taxon>Littorinoidea</taxon>
        <taxon>Littorinidae</taxon>
        <taxon>Littorina</taxon>
    </lineage>
</organism>
<dbReference type="GO" id="GO:0005654">
    <property type="term" value="C:nucleoplasm"/>
    <property type="evidence" value="ECO:0007669"/>
    <property type="project" value="UniProtKB-ARBA"/>
</dbReference>
<comment type="similarity">
    <text evidence="13">Belongs to the uracil-DNA glycosylase (UDG) superfamily. TDG/mug family.</text>
</comment>
<dbReference type="EMBL" id="JBAMIC010000010">
    <property type="protein sequence ID" value="KAK7102072.1"/>
    <property type="molecule type" value="Genomic_DNA"/>
</dbReference>
<keyword evidence="5" id="KW-0832">Ubl conjugation</keyword>
<dbReference type="InterPro" id="IPR015637">
    <property type="entry name" value="MUG/TDG"/>
</dbReference>
<dbReference type="InterPro" id="IPR036895">
    <property type="entry name" value="Uracil-DNA_glycosylase-like_sf"/>
</dbReference>
<feature type="region of interest" description="Disordered" evidence="18">
    <location>
        <begin position="1"/>
        <end position="23"/>
    </location>
</feature>
<reference evidence="20 21" key="1">
    <citation type="submission" date="2024-02" db="EMBL/GenBank/DDBJ databases">
        <title>Chromosome-scale genome assembly of the rough periwinkle Littorina saxatilis.</title>
        <authorList>
            <person name="De Jode A."/>
            <person name="Faria R."/>
            <person name="Formenti G."/>
            <person name="Sims Y."/>
            <person name="Smith T.P."/>
            <person name="Tracey A."/>
            <person name="Wood J.M.D."/>
            <person name="Zagrodzka Z.B."/>
            <person name="Johannesson K."/>
            <person name="Butlin R.K."/>
            <person name="Leder E.H."/>
        </authorList>
    </citation>
    <scope>NUCLEOTIDE SEQUENCE [LARGE SCALE GENOMIC DNA]</scope>
    <source>
        <strain evidence="20">Snail1</strain>
        <tissue evidence="20">Muscle</tissue>
    </source>
</reference>
<evidence type="ECO:0000256" key="16">
    <source>
        <dbReference type="ARBA" id="ARBA00071248"/>
    </source>
</evidence>
<evidence type="ECO:0000256" key="14">
    <source>
        <dbReference type="ARBA" id="ARBA00064519"/>
    </source>
</evidence>
<proteinExistence type="inferred from homology"/>
<evidence type="ECO:0000256" key="1">
    <source>
        <dbReference type="ARBA" id="ARBA00004123"/>
    </source>
</evidence>
<evidence type="ECO:0000256" key="2">
    <source>
        <dbReference type="ARBA" id="ARBA00022499"/>
    </source>
</evidence>
<dbReference type="GO" id="GO:0006285">
    <property type="term" value="P:base-excision repair, AP site formation"/>
    <property type="evidence" value="ECO:0007669"/>
    <property type="project" value="InterPro"/>
</dbReference>
<feature type="region of interest" description="Disordered" evidence="18">
    <location>
        <begin position="295"/>
        <end position="329"/>
    </location>
</feature>
<dbReference type="FunFam" id="3.40.470.10:FF:000002">
    <property type="entry name" value="G/T mismatch-specific thymine DNA glycosylase"/>
    <property type="match status" value="1"/>
</dbReference>
<evidence type="ECO:0000256" key="18">
    <source>
        <dbReference type="SAM" id="MobiDB-lite"/>
    </source>
</evidence>
<dbReference type="GO" id="GO:0040029">
    <property type="term" value="P:epigenetic regulation of gene expression"/>
    <property type="evidence" value="ECO:0007669"/>
    <property type="project" value="UniProtKB-ARBA"/>
</dbReference>
<evidence type="ECO:0000256" key="10">
    <source>
        <dbReference type="ARBA" id="ARBA00023204"/>
    </source>
</evidence>
<feature type="compositionally biased region" description="Polar residues" evidence="18">
    <location>
        <begin position="458"/>
        <end position="481"/>
    </location>
</feature>
<feature type="compositionally biased region" description="Acidic residues" evidence="18">
    <location>
        <begin position="319"/>
        <end position="329"/>
    </location>
</feature>
<dbReference type="AlphaFoldDB" id="A0AAN9BAX0"/>
<evidence type="ECO:0000256" key="5">
    <source>
        <dbReference type="ARBA" id="ARBA00022843"/>
    </source>
</evidence>
<keyword evidence="9" id="KW-0804">Transcription</keyword>
<dbReference type="SMART" id="SM00986">
    <property type="entry name" value="UDG"/>
    <property type="match status" value="1"/>
</dbReference>
<evidence type="ECO:0000256" key="17">
    <source>
        <dbReference type="ARBA" id="ARBA00083221"/>
    </source>
</evidence>
<evidence type="ECO:0000259" key="19">
    <source>
        <dbReference type="SMART" id="SM00986"/>
    </source>
</evidence>
<keyword evidence="11" id="KW-0539">Nucleus</keyword>
<evidence type="ECO:0000256" key="13">
    <source>
        <dbReference type="ARBA" id="ARBA00061261"/>
    </source>
</evidence>
<dbReference type="SMART" id="SM00987">
    <property type="entry name" value="UreE_C"/>
    <property type="match status" value="1"/>
</dbReference>
<comment type="catalytic activity">
    <reaction evidence="12">
        <text>Hydrolyzes mismatched double-stranded DNA and polynucleotides, releasing free thymine.</text>
        <dbReference type="EC" id="3.2.2.29"/>
    </reaction>
</comment>
<evidence type="ECO:0000256" key="3">
    <source>
        <dbReference type="ARBA" id="ARBA00022763"/>
    </source>
</evidence>
<name>A0AAN9BAX0_9CAEN</name>
<feature type="region of interest" description="Disordered" evidence="18">
    <location>
        <begin position="454"/>
        <end position="487"/>
    </location>
</feature>
<keyword evidence="3" id="KW-0227">DNA damage</keyword>
<sequence>MEADTAQDTQIQQKKGRKKKTIKGCDKDVKDKTVLKQEKITDHMPVEKKRRKIDRFNGMPEEEVILKLLPDRLTPNLDILIVGINPGLYAAYIGHHYAGPGNHFWKCLYLSGLVPEPMNCYDDIKLQEFGIGFTNMCARTTRGSVDLKKQEVQEGGQILVEKLKEHKPKIAVFNGKGIYEIFSGKKKFTFGKQPELIEGTDTIAYVMPSSSARCAQLPRAIDKVPFYEALRKLRDYVTGRIPHIDEADVTFPTLELKNVKKEDPGLKEEIKAAAGLIASQGDMQQNGSDLSVQVTVKQEGKKPRGRPAKGKGKKKKEEVEVEEEENGEDEVVIGESFHQQNQFQGIVPQVTAQQLPQQHPQMFQNFFHPRQGLAPQPQSAATLPLNQFSSADFASLLPAGSASQHNFPQSFQAPFMSFPGMAPAAAYGVAPQSQLPPDFLSGFDSGSQQFGMVGGPTVVSSMQNMNPPLTNDLTGQQSVQIKSEPAE</sequence>
<evidence type="ECO:0000256" key="4">
    <source>
        <dbReference type="ARBA" id="ARBA00022801"/>
    </source>
</evidence>
<dbReference type="EC" id="3.2.2.29" evidence="15"/>
<comment type="subunit">
    <text evidence="14">Homodimer. Interacts with AICDA and GADD45A.</text>
</comment>
<evidence type="ECO:0000256" key="11">
    <source>
        <dbReference type="ARBA" id="ARBA00023242"/>
    </source>
</evidence>
<dbReference type="GO" id="GO:0003677">
    <property type="term" value="F:DNA binding"/>
    <property type="evidence" value="ECO:0007669"/>
    <property type="project" value="UniProtKB-ARBA"/>
</dbReference>
<evidence type="ECO:0000256" key="7">
    <source>
        <dbReference type="ARBA" id="ARBA00023015"/>
    </source>
</evidence>
<dbReference type="CDD" id="cd10028">
    <property type="entry name" value="UDG-F2_TDG_MUG"/>
    <property type="match status" value="1"/>
</dbReference>
<evidence type="ECO:0000256" key="12">
    <source>
        <dbReference type="ARBA" id="ARBA00052915"/>
    </source>
</evidence>
<dbReference type="PANTHER" id="PTHR12159">
    <property type="entry name" value="G/T AND G/U MISMATCH-SPECIFIC DNA GLYCOSYLASE"/>
    <property type="match status" value="1"/>
</dbReference>
<dbReference type="PANTHER" id="PTHR12159:SF9">
    <property type="entry name" value="G_T MISMATCH-SPECIFIC THYMINE DNA GLYCOSYLASE"/>
    <property type="match status" value="1"/>
</dbReference>
<feature type="compositionally biased region" description="Basic residues" evidence="18">
    <location>
        <begin position="303"/>
        <end position="314"/>
    </location>
</feature>